<proteinExistence type="inferred from homology"/>
<evidence type="ECO:0000256" key="7">
    <source>
        <dbReference type="ARBA" id="ARBA00023065"/>
    </source>
</evidence>
<evidence type="ECO:0000256" key="6">
    <source>
        <dbReference type="ARBA" id="ARBA00022989"/>
    </source>
</evidence>
<protein>
    <recommendedName>
        <fullName evidence="12">Chloride channel protein</fullName>
    </recommendedName>
</protein>
<dbReference type="SUPFAM" id="SSF81340">
    <property type="entry name" value="Clc chloride channel"/>
    <property type="match status" value="1"/>
</dbReference>
<keyword evidence="3 12" id="KW-0813">Transport</keyword>
<feature type="transmembrane region" description="Helical" evidence="12">
    <location>
        <begin position="363"/>
        <end position="388"/>
    </location>
</feature>
<dbReference type="EMBL" id="CP126215">
    <property type="protein sequence ID" value="WIA17423.1"/>
    <property type="molecule type" value="Genomic_DNA"/>
</dbReference>
<evidence type="ECO:0000256" key="9">
    <source>
        <dbReference type="ARBA" id="ARBA00023136"/>
    </source>
</evidence>
<feature type="compositionally biased region" description="Polar residues" evidence="13">
    <location>
        <begin position="719"/>
        <end position="736"/>
    </location>
</feature>
<dbReference type="PANTHER" id="PTHR11689">
    <property type="entry name" value="CHLORIDE CHANNEL PROTEIN CLC FAMILY MEMBER"/>
    <property type="match status" value="1"/>
</dbReference>
<keyword evidence="8 11" id="KW-0129">CBS domain</keyword>
<dbReference type="PRINTS" id="PR00762">
    <property type="entry name" value="CLCHANNEL"/>
</dbReference>
<name>A0ABY8U9U4_TETOB</name>
<keyword evidence="6 12" id="KW-1133">Transmembrane helix</keyword>
<feature type="transmembrane region" description="Helical" evidence="12">
    <location>
        <begin position="273"/>
        <end position="294"/>
    </location>
</feature>
<organism evidence="15 16">
    <name type="scientific">Tetradesmus obliquus</name>
    <name type="common">Green alga</name>
    <name type="synonym">Acutodesmus obliquus</name>
    <dbReference type="NCBI Taxonomy" id="3088"/>
    <lineage>
        <taxon>Eukaryota</taxon>
        <taxon>Viridiplantae</taxon>
        <taxon>Chlorophyta</taxon>
        <taxon>core chlorophytes</taxon>
        <taxon>Chlorophyceae</taxon>
        <taxon>CS clade</taxon>
        <taxon>Sphaeropleales</taxon>
        <taxon>Scenedesmaceae</taxon>
        <taxon>Tetradesmus</taxon>
    </lineage>
</organism>
<evidence type="ECO:0000313" key="15">
    <source>
        <dbReference type="EMBL" id="WIA17423.1"/>
    </source>
</evidence>
<feature type="transmembrane region" description="Helical" evidence="12">
    <location>
        <begin position="184"/>
        <end position="203"/>
    </location>
</feature>
<dbReference type="InterPro" id="IPR014743">
    <property type="entry name" value="Cl-channel_core"/>
</dbReference>
<feature type="transmembrane region" description="Helical" evidence="12">
    <location>
        <begin position="79"/>
        <end position="99"/>
    </location>
</feature>
<dbReference type="PANTHER" id="PTHR11689:SF136">
    <property type="entry name" value="H(+)_CL(-) EXCHANGE TRANSPORTER 7"/>
    <property type="match status" value="1"/>
</dbReference>
<evidence type="ECO:0000256" key="12">
    <source>
        <dbReference type="RuleBase" id="RU361221"/>
    </source>
</evidence>
<dbReference type="SUPFAM" id="SSF54631">
    <property type="entry name" value="CBS-domain pair"/>
    <property type="match status" value="1"/>
</dbReference>
<feature type="transmembrane region" description="Helical" evidence="12">
    <location>
        <begin position="111"/>
        <end position="129"/>
    </location>
</feature>
<evidence type="ECO:0000259" key="14">
    <source>
        <dbReference type="PROSITE" id="PS51371"/>
    </source>
</evidence>
<feature type="domain" description="CBS" evidence="14">
    <location>
        <begin position="573"/>
        <end position="633"/>
    </location>
</feature>
<keyword evidence="16" id="KW-1185">Reference proteome</keyword>
<gene>
    <name evidence="15" type="ORF">OEZ85_014275</name>
</gene>
<feature type="region of interest" description="Disordered" evidence="13">
    <location>
        <begin position="751"/>
        <end position="770"/>
    </location>
</feature>
<reference evidence="15 16" key="1">
    <citation type="submission" date="2023-05" db="EMBL/GenBank/DDBJ databases">
        <title>A 100% complete, gapless, phased diploid assembly of the Scenedesmus obliquus UTEX 3031 genome.</title>
        <authorList>
            <person name="Biondi T.C."/>
            <person name="Hanschen E.R."/>
            <person name="Kwon T."/>
            <person name="Eng W."/>
            <person name="Kruse C.P.S."/>
            <person name="Koehler S.I."/>
            <person name="Kunde Y."/>
            <person name="Gleasner C.D."/>
            <person name="You Mak K.T."/>
            <person name="Polle J."/>
            <person name="Hovde B.T."/>
            <person name="Starkenburg S.R."/>
        </authorList>
    </citation>
    <scope>NUCLEOTIDE SEQUENCE [LARGE SCALE GENOMIC DNA]</scope>
    <source>
        <strain evidence="15 16">DOE0152z</strain>
    </source>
</reference>
<evidence type="ECO:0000256" key="4">
    <source>
        <dbReference type="ARBA" id="ARBA00022692"/>
    </source>
</evidence>
<dbReference type="InterPro" id="IPR046342">
    <property type="entry name" value="CBS_dom_sf"/>
</dbReference>
<feature type="compositionally biased region" description="Basic and acidic residues" evidence="13">
    <location>
        <begin position="758"/>
        <end position="770"/>
    </location>
</feature>
<evidence type="ECO:0000256" key="2">
    <source>
        <dbReference type="ARBA" id="ARBA00009476"/>
    </source>
</evidence>
<dbReference type="InterPro" id="IPR000644">
    <property type="entry name" value="CBS_dom"/>
</dbReference>
<evidence type="ECO:0000256" key="11">
    <source>
        <dbReference type="PROSITE-ProRule" id="PRU00703"/>
    </source>
</evidence>
<feature type="region of interest" description="Disordered" evidence="13">
    <location>
        <begin position="704"/>
        <end position="737"/>
    </location>
</feature>
<keyword evidence="10 12" id="KW-0868">Chloride</keyword>
<evidence type="ECO:0000256" key="10">
    <source>
        <dbReference type="ARBA" id="ARBA00023214"/>
    </source>
</evidence>
<dbReference type="Gene3D" id="3.10.580.10">
    <property type="entry name" value="CBS-domain"/>
    <property type="match status" value="1"/>
</dbReference>
<keyword evidence="9 12" id="KW-0472">Membrane</keyword>
<feature type="transmembrane region" description="Helical" evidence="12">
    <location>
        <begin position="235"/>
        <end position="261"/>
    </location>
</feature>
<feature type="transmembrane region" description="Helical" evidence="12">
    <location>
        <begin position="432"/>
        <end position="459"/>
    </location>
</feature>
<dbReference type="InterPro" id="IPR051280">
    <property type="entry name" value="Cl-channel/antiporter"/>
</dbReference>
<feature type="transmembrane region" description="Helical" evidence="12">
    <location>
        <begin position="38"/>
        <end position="59"/>
    </location>
</feature>
<evidence type="ECO:0000313" key="16">
    <source>
        <dbReference type="Proteomes" id="UP001244341"/>
    </source>
</evidence>
<evidence type="ECO:0000256" key="13">
    <source>
        <dbReference type="SAM" id="MobiDB-lite"/>
    </source>
</evidence>
<sequence>MGFLQSMLVASLYHMRSTLVIDIVSLHEAWIPKFFKFLGFNLLLAFGASLSLFLISPAAAGSGIPDVKAYLNGVESPVFRNFFTIKTFVAKVIGSALAVGSSLVMGKEGPMLHAGSILAVILGSSNWFKQKMDAASHWGTYTYNRDIRDLVACGAACGVCTAFKAPVGGVLFAMEMSTRWRKELTWRCFLVSAITIVVVKYSISICVSHGHCSYLQWGSLAWFQQAYPTPYGQTWAFVLLAVVGGWVASIFTSFNTWVCLVRKKWSKFFSFRILEVCVISIITSIVLFAVPLGGRCKTCDTQDPEHCVKGASMFMTFGGYGCSDGTYNDLAVLAFNPQGFKIQALFSAPHGTFHVTSLLLYSAIYYFLAAITYGAFIPSGLFTVSLIFGGCFGRIWAEVLLKLGLIDGSAAGIVGIYALLGAASFLGGLMRMSASMCLVLMEMTGAPNTLPFLMMVLIISKGVGDRFNYSVFDHQIMLKGFNFIGGIPEHIVNRAHLEAEDVMSKPKVSASFAVVESSENLANTLDAHKTSGAFPVISVPARPGEVGDFMGIISRPSVMELLAQHEDEPEIDLSSKVEVAPIVIPPGMPLTFIYNLMQEQGLNYVPVIRCHGPLEGMVTRGDIVEVQNHKLDRFHVKEQLAQAASDIQGCRIIQSMMIEKQAAALREAITGPLVRARELALKDIREHDELLDGSQDHAPRIFLEARPGPDGVVSHSGVRRTSSSRLHSRQVSRQSSTAAAAAAAATAVAAAAAGPVRQEPRFHTGYDRLE</sequence>
<evidence type="ECO:0000256" key="1">
    <source>
        <dbReference type="ARBA" id="ARBA00004141"/>
    </source>
</evidence>
<dbReference type="PROSITE" id="PS51371">
    <property type="entry name" value="CBS"/>
    <property type="match status" value="1"/>
</dbReference>
<accession>A0ABY8U9U4</accession>
<dbReference type="Pfam" id="PF00571">
    <property type="entry name" value="CBS"/>
    <property type="match status" value="1"/>
</dbReference>
<dbReference type="Proteomes" id="UP001244341">
    <property type="component" value="Chromosome 8b"/>
</dbReference>
<evidence type="ECO:0000256" key="8">
    <source>
        <dbReference type="ARBA" id="ARBA00023122"/>
    </source>
</evidence>
<evidence type="ECO:0000256" key="5">
    <source>
        <dbReference type="ARBA" id="ARBA00022737"/>
    </source>
</evidence>
<keyword evidence="4 12" id="KW-0812">Transmembrane</keyword>
<comment type="similarity">
    <text evidence="2 12">Belongs to the chloride channel (TC 2.A.49) family.</text>
</comment>
<comment type="caution">
    <text evidence="12">Lacks conserved residue(s) required for the propagation of feature annotation.</text>
</comment>
<dbReference type="Pfam" id="PF00654">
    <property type="entry name" value="Voltage_CLC"/>
    <property type="match status" value="1"/>
</dbReference>
<keyword evidence="5" id="KW-0677">Repeat</keyword>
<evidence type="ECO:0000256" key="3">
    <source>
        <dbReference type="ARBA" id="ARBA00022448"/>
    </source>
</evidence>
<keyword evidence="7 12" id="KW-0406">Ion transport</keyword>
<feature type="transmembrane region" description="Helical" evidence="12">
    <location>
        <begin position="400"/>
        <end position="420"/>
    </location>
</feature>
<comment type="subcellular location">
    <subcellularLocation>
        <location evidence="1 12">Membrane</location>
        <topology evidence="1 12">Multi-pass membrane protein</topology>
    </subcellularLocation>
</comment>
<dbReference type="InterPro" id="IPR001807">
    <property type="entry name" value="ClC"/>
</dbReference>
<dbReference type="Gene3D" id="1.10.3080.10">
    <property type="entry name" value="Clc chloride channel"/>
    <property type="match status" value="1"/>
</dbReference>